<evidence type="ECO:0000313" key="1">
    <source>
        <dbReference type="Proteomes" id="UP000095283"/>
    </source>
</evidence>
<protein>
    <submittedName>
        <fullName evidence="2">HTH araC/xylS-type domain-containing protein</fullName>
    </submittedName>
</protein>
<dbReference type="Proteomes" id="UP000095283">
    <property type="component" value="Unplaced"/>
</dbReference>
<reference evidence="2" key="1">
    <citation type="submission" date="2016-11" db="UniProtKB">
        <authorList>
            <consortium name="WormBaseParasite"/>
        </authorList>
    </citation>
    <scope>IDENTIFICATION</scope>
</reference>
<dbReference type="WBParaSite" id="Hba_14912">
    <property type="protein sequence ID" value="Hba_14912"/>
    <property type="gene ID" value="Hba_14912"/>
</dbReference>
<sequence>METNGRNQHSDTIIYSTLFKKKFAKVFGLESKANKCIQTCLEAESPKVGFSPTLSFGVYETKNLQR</sequence>
<organism evidence="1 2">
    <name type="scientific">Heterorhabditis bacteriophora</name>
    <name type="common">Entomopathogenic nematode worm</name>
    <dbReference type="NCBI Taxonomy" id="37862"/>
    <lineage>
        <taxon>Eukaryota</taxon>
        <taxon>Metazoa</taxon>
        <taxon>Ecdysozoa</taxon>
        <taxon>Nematoda</taxon>
        <taxon>Chromadorea</taxon>
        <taxon>Rhabditida</taxon>
        <taxon>Rhabditina</taxon>
        <taxon>Rhabditomorpha</taxon>
        <taxon>Strongyloidea</taxon>
        <taxon>Heterorhabditidae</taxon>
        <taxon>Heterorhabditis</taxon>
    </lineage>
</organism>
<keyword evidence="1" id="KW-1185">Reference proteome</keyword>
<accession>A0A1I7XBL7</accession>
<name>A0A1I7XBL7_HETBA</name>
<evidence type="ECO:0000313" key="2">
    <source>
        <dbReference type="WBParaSite" id="Hba_14912"/>
    </source>
</evidence>
<dbReference type="AlphaFoldDB" id="A0A1I7XBL7"/>
<proteinExistence type="predicted"/>